<reference evidence="1" key="1">
    <citation type="submission" date="2024-03" db="EMBL/GenBank/DDBJ databases">
        <title>Whole genome sequecning of epiphytes from Marcgravia umbellata leaves.</title>
        <authorList>
            <person name="Kumar G."/>
            <person name="Savka M.A."/>
        </authorList>
    </citation>
    <scope>NUCLEOTIDE SEQUENCE</scope>
    <source>
        <strain evidence="1">RIT_BL5</strain>
    </source>
</reference>
<organism evidence="1 2">
    <name type="scientific">Saccharibacillus sacchari</name>
    <dbReference type="NCBI Taxonomy" id="456493"/>
    <lineage>
        <taxon>Bacteria</taxon>
        <taxon>Bacillati</taxon>
        <taxon>Bacillota</taxon>
        <taxon>Bacilli</taxon>
        <taxon>Bacillales</taxon>
        <taxon>Paenibacillaceae</taxon>
        <taxon>Saccharibacillus</taxon>
    </lineage>
</organism>
<protein>
    <submittedName>
        <fullName evidence="1">DUF2691 family protein</fullName>
    </submittedName>
</protein>
<gene>
    <name evidence="1" type="ORF">WKI47_02235</name>
</gene>
<evidence type="ECO:0000313" key="2">
    <source>
        <dbReference type="Proteomes" id="UP001380953"/>
    </source>
</evidence>
<proteinExistence type="predicted"/>
<accession>A0ACC6P752</accession>
<keyword evidence="2" id="KW-1185">Reference proteome</keyword>
<sequence length="47" mass="5500">MEIPNEYGNVLGELLRPFQVAEHNWWIGAEESYRILNGEHELMFPGL</sequence>
<comment type="caution">
    <text evidence="1">The sequence shown here is derived from an EMBL/GenBank/DDBJ whole genome shotgun (WGS) entry which is preliminary data.</text>
</comment>
<name>A0ACC6P752_9BACL</name>
<dbReference type="EMBL" id="JBBKAR010000004">
    <property type="protein sequence ID" value="MEJ8302729.1"/>
    <property type="molecule type" value="Genomic_DNA"/>
</dbReference>
<evidence type="ECO:0000313" key="1">
    <source>
        <dbReference type="EMBL" id="MEJ8302729.1"/>
    </source>
</evidence>
<dbReference type="Proteomes" id="UP001380953">
    <property type="component" value="Unassembled WGS sequence"/>
</dbReference>